<protein>
    <submittedName>
        <fullName evidence="5">TetR family transcriptional regulator</fullName>
    </submittedName>
</protein>
<evidence type="ECO:0000313" key="6">
    <source>
        <dbReference type="Proteomes" id="UP001165143"/>
    </source>
</evidence>
<comment type="caution">
    <text evidence="5">The sequence shown here is derived from an EMBL/GenBank/DDBJ whole genome shotgun (WGS) entry which is preliminary data.</text>
</comment>
<dbReference type="InterPro" id="IPR009057">
    <property type="entry name" value="Homeodomain-like_sf"/>
</dbReference>
<dbReference type="RefSeq" id="WP_033251837.1">
    <property type="nucleotide sequence ID" value="NZ_BSRX01000024.1"/>
</dbReference>
<dbReference type="OrthoDB" id="329481at2"/>
<keyword evidence="1" id="KW-0805">Transcription regulation</keyword>
<dbReference type="Proteomes" id="UP001165143">
    <property type="component" value="Unassembled WGS sequence"/>
</dbReference>
<dbReference type="Gene3D" id="1.10.357.10">
    <property type="entry name" value="Tetracycline Repressor, domain 2"/>
    <property type="match status" value="1"/>
</dbReference>
<dbReference type="SUPFAM" id="SSF46689">
    <property type="entry name" value="Homeodomain-like"/>
    <property type="match status" value="1"/>
</dbReference>
<keyword evidence="3" id="KW-0804">Transcription</keyword>
<dbReference type="Pfam" id="PF02909">
    <property type="entry name" value="TetR_C_1"/>
    <property type="match status" value="1"/>
</dbReference>
<evidence type="ECO:0000256" key="1">
    <source>
        <dbReference type="ARBA" id="ARBA00023015"/>
    </source>
</evidence>
<evidence type="ECO:0000259" key="4">
    <source>
        <dbReference type="Pfam" id="PF02909"/>
    </source>
</evidence>
<dbReference type="Gene3D" id="1.10.10.60">
    <property type="entry name" value="Homeodomain-like"/>
    <property type="match status" value="1"/>
</dbReference>
<gene>
    <name evidence="5" type="ORF">Kpho01_40960</name>
</gene>
<dbReference type="GO" id="GO:0045892">
    <property type="term" value="P:negative regulation of DNA-templated transcription"/>
    <property type="evidence" value="ECO:0007669"/>
    <property type="project" value="InterPro"/>
</dbReference>
<evidence type="ECO:0000256" key="2">
    <source>
        <dbReference type="ARBA" id="ARBA00023125"/>
    </source>
</evidence>
<name>A0A9W6UR06_9ACTN</name>
<dbReference type="SUPFAM" id="SSF48498">
    <property type="entry name" value="Tetracyclin repressor-like, C-terminal domain"/>
    <property type="match status" value="1"/>
</dbReference>
<feature type="domain" description="Tetracycline repressor TetR C-terminal" evidence="4">
    <location>
        <begin position="103"/>
        <end position="221"/>
    </location>
</feature>
<organism evidence="5 6">
    <name type="scientific">Kitasatospora phosalacinea</name>
    <dbReference type="NCBI Taxonomy" id="2065"/>
    <lineage>
        <taxon>Bacteria</taxon>
        <taxon>Bacillati</taxon>
        <taxon>Actinomycetota</taxon>
        <taxon>Actinomycetes</taxon>
        <taxon>Kitasatosporales</taxon>
        <taxon>Streptomycetaceae</taxon>
        <taxon>Kitasatospora</taxon>
    </lineage>
</organism>
<dbReference type="EMBL" id="BSRX01000024">
    <property type="protein sequence ID" value="GLW56085.1"/>
    <property type="molecule type" value="Genomic_DNA"/>
</dbReference>
<proteinExistence type="predicted"/>
<dbReference type="GO" id="GO:0003700">
    <property type="term" value="F:DNA-binding transcription factor activity"/>
    <property type="evidence" value="ECO:0007669"/>
    <property type="project" value="TreeGrafter"/>
</dbReference>
<evidence type="ECO:0000313" key="5">
    <source>
        <dbReference type="EMBL" id="GLW56085.1"/>
    </source>
</evidence>
<keyword evidence="2" id="KW-0238">DNA-binding</keyword>
<dbReference type="InterPro" id="IPR004111">
    <property type="entry name" value="Repressor_TetR_C"/>
</dbReference>
<evidence type="ECO:0000256" key="3">
    <source>
        <dbReference type="ARBA" id="ARBA00023163"/>
    </source>
</evidence>
<dbReference type="AlphaFoldDB" id="A0A9W6UR06"/>
<sequence length="232" mass="23766">MPRPRSLTPAQIAAAALAVIDRDGLPALSMRTVAAELDRRTMALYRYVEDREELECLVVDLALGGVLDRAVDSAADPAVDPAVDSAVDPVRSAVPSAGPRVRLLALLELMREAVGAHPGVLPLAVRHHGGCPPALRWRERLLEALADAGLDAPRRAAALHALVSYVIGALELEHQAAVAAAPGGASVPETFPLLAAALAARATADPAQAFADGARTVLDGLGLGPGPGPGLG</sequence>
<dbReference type="InterPro" id="IPR050109">
    <property type="entry name" value="HTH-type_TetR-like_transc_reg"/>
</dbReference>
<dbReference type="PANTHER" id="PTHR30055">
    <property type="entry name" value="HTH-TYPE TRANSCRIPTIONAL REGULATOR RUTR"/>
    <property type="match status" value="1"/>
</dbReference>
<dbReference type="GO" id="GO:0000976">
    <property type="term" value="F:transcription cis-regulatory region binding"/>
    <property type="evidence" value="ECO:0007669"/>
    <property type="project" value="TreeGrafter"/>
</dbReference>
<dbReference type="InterPro" id="IPR036271">
    <property type="entry name" value="Tet_transcr_reg_TetR-rel_C_sf"/>
</dbReference>
<dbReference type="PANTHER" id="PTHR30055:SF234">
    <property type="entry name" value="HTH-TYPE TRANSCRIPTIONAL REGULATOR BETI"/>
    <property type="match status" value="1"/>
</dbReference>
<accession>A0A9W6UR06</accession>
<reference evidence="5" key="1">
    <citation type="submission" date="2023-02" db="EMBL/GenBank/DDBJ databases">
        <title>Kitasatospora phosalacinea NBRC 14362.</title>
        <authorList>
            <person name="Ichikawa N."/>
            <person name="Sato H."/>
            <person name="Tonouchi N."/>
        </authorList>
    </citation>
    <scope>NUCLEOTIDE SEQUENCE</scope>
    <source>
        <strain evidence="5">NBRC 14362</strain>
    </source>
</reference>